<gene>
    <name evidence="2" type="ordered locus">Mpet_1431</name>
</gene>
<feature type="transmembrane region" description="Helical" evidence="1">
    <location>
        <begin position="80"/>
        <end position="99"/>
    </location>
</feature>
<feature type="transmembrane region" description="Helical" evidence="1">
    <location>
        <begin position="345"/>
        <end position="370"/>
    </location>
</feature>
<proteinExistence type="predicted"/>
<feature type="transmembrane region" description="Helical" evidence="1">
    <location>
        <begin position="256"/>
        <end position="278"/>
    </location>
</feature>
<dbReference type="STRING" id="679926.Mpet_1431"/>
<feature type="transmembrane region" description="Helical" evidence="1">
    <location>
        <begin position="174"/>
        <end position="204"/>
    </location>
</feature>
<organism evidence="2 3">
    <name type="scientific">Methanolacinia petrolearia (strain DSM 11571 / OCM 486 / SEBR 4847)</name>
    <name type="common">Methanoplanus petrolearius</name>
    <dbReference type="NCBI Taxonomy" id="679926"/>
    <lineage>
        <taxon>Archaea</taxon>
        <taxon>Methanobacteriati</taxon>
        <taxon>Methanobacteriota</taxon>
        <taxon>Stenosarchaea group</taxon>
        <taxon>Methanomicrobia</taxon>
        <taxon>Methanomicrobiales</taxon>
        <taxon>Methanomicrobiaceae</taxon>
        <taxon>Methanolacinia</taxon>
    </lineage>
</organism>
<dbReference type="AlphaFoldDB" id="E1RFG0"/>
<feature type="transmembrane region" description="Helical" evidence="1">
    <location>
        <begin position="12"/>
        <end position="33"/>
    </location>
</feature>
<keyword evidence="1" id="KW-0472">Membrane</keyword>
<reference evidence="2 3" key="1">
    <citation type="journal article" date="2010" name="Stand. Genomic Sci.">
        <title>Complete genome sequence of Methanoplanus petrolearius type strain (SEBR 4847).</title>
        <authorList>
            <person name="Brambilla E."/>
            <person name="Djao O.D."/>
            <person name="Daligault H."/>
            <person name="Lapidus A."/>
            <person name="Lucas S."/>
            <person name="Hammon N."/>
            <person name="Nolan M."/>
            <person name="Tice H."/>
            <person name="Cheng J.F."/>
            <person name="Han C."/>
            <person name="Tapia R."/>
            <person name="Goodwin L."/>
            <person name="Pitluck S."/>
            <person name="Liolios K."/>
            <person name="Ivanova N."/>
            <person name="Mavromatis K."/>
            <person name="Mikhailova N."/>
            <person name="Pati A."/>
            <person name="Chen A."/>
            <person name="Palaniappan K."/>
            <person name="Land M."/>
            <person name="Hauser L."/>
            <person name="Chang Y.J."/>
            <person name="Jeffries C.D."/>
            <person name="Rohde M."/>
            <person name="Spring S."/>
            <person name="Sikorski J."/>
            <person name="Goker M."/>
            <person name="Woyke T."/>
            <person name="Bristow J."/>
            <person name="Eisen J.A."/>
            <person name="Markowitz V."/>
            <person name="Hugenholtz P."/>
            <person name="Kyrpides N.C."/>
            <person name="Klenk H.P."/>
        </authorList>
    </citation>
    <scope>NUCLEOTIDE SEQUENCE [LARGE SCALE GENOMIC DNA]</scope>
    <source>
        <strain evidence="3">DSM 11571 / OCM 486 / SEBR 4847</strain>
    </source>
</reference>
<dbReference type="EMBL" id="CP002117">
    <property type="protein sequence ID" value="ADN36190.1"/>
    <property type="molecule type" value="Genomic_DNA"/>
</dbReference>
<protein>
    <submittedName>
        <fullName evidence="2">Uncharacterized protein</fullName>
    </submittedName>
</protein>
<feature type="transmembrane region" description="Helical" evidence="1">
    <location>
        <begin position="216"/>
        <end position="236"/>
    </location>
</feature>
<feature type="transmembrane region" description="Helical" evidence="1">
    <location>
        <begin position="111"/>
        <end position="133"/>
    </location>
</feature>
<feature type="transmembrane region" description="Helical" evidence="1">
    <location>
        <begin position="299"/>
        <end position="319"/>
    </location>
</feature>
<evidence type="ECO:0000313" key="2">
    <source>
        <dbReference type="EMBL" id="ADN36190.1"/>
    </source>
</evidence>
<keyword evidence="3" id="KW-1185">Reference proteome</keyword>
<keyword evidence="1" id="KW-0812">Transmembrane</keyword>
<dbReference type="HOGENOM" id="CLU_616257_0_0_2"/>
<feature type="transmembrane region" description="Helical" evidence="1">
    <location>
        <begin position="382"/>
        <end position="406"/>
    </location>
</feature>
<evidence type="ECO:0000313" key="3">
    <source>
        <dbReference type="Proteomes" id="UP000006565"/>
    </source>
</evidence>
<evidence type="ECO:0000256" key="1">
    <source>
        <dbReference type="SAM" id="Phobius"/>
    </source>
</evidence>
<accession>E1RFG0</accession>
<dbReference type="KEGG" id="mpi:Mpet_1431"/>
<sequence length="444" mass="48577">MNYLKRIYTEKPAVPIGLYLLTLFLVCFLPFFLSPEFLVGANPGPSVIFDYGGVYLLTAVLFGLSTAILFRIFVNKSWEITSLFTAAVFLVLLLFSGLTGTGKITPSFYHMGPECFLAAALFSMSVIIPLLLLNRNITIKRPNVTVFFIATVLFPFLVTMVVAGNFIYMGSHWITLFVSTSGAFLSGFAGAAVISIPLIVLSLMKEPGINDKRRDAFTFGLFFACIFLVWFIPGFLEPGFFISGSQSKAMAGPSAFIYISFMLRYAGIIILLPVLFGCSAALLYKSINAGEELLKQRTGYIFAIFAGALILLSMIPAVLAPGKNLNLPFYILGWSDFGLHPLADAVLRLMAFVPELSLAALGVVAPFIILNKRLPLKRIVSAIIIAGFFTFPLLVILFYGSGAQMISWPWLSLLVTEFYGFVLAAAGALIIYALYALSERIDAL</sequence>
<dbReference type="Proteomes" id="UP000006565">
    <property type="component" value="Chromosome"/>
</dbReference>
<name>E1RFG0_METP4</name>
<feature type="transmembrane region" description="Helical" evidence="1">
    <location>
        <begin position="53"/>
        <end position="73"/>
    </location>
</feature>
<feature type="transmembrane region" description="Helical" evidence="1">
    <location>
        <begin position="145"/>
        <end position="168"/>
    </location>
</feature>
<keyword evidence="1" id="KW-1133">Transmembrane helix</keyword>
<feature type="transmembrane region" description="Helical" evidence="1">
    <location>
        <begin position="418"/>
        <end position="437"/>
    </location>
</feature>